<accession>A0A0S2LPB4</accession>
<dbReference type="GO" id="GO:0004519">
    <property type="term" value="F:endonuclease activity"/>
    <property type="evidence" value="ECO:0007669"/>
    <property type="project" value="UniProtKB-KW"/>
</dbReference>
<gene>
    <name evidence="1" type="primary">orf223</name>
</gene>
<organism evidence="1">
    <name type="scientific">Chlamydomonas applanata</name>
    <name type="common">Chlamydomonas humicola</name>
    <dbReference type="NCBI Taxonomy" id="35704"/>
    <lineage>
        <taxon>Eukaryota</taxon>
        <taxon>Viridiplantae</taxon>
        <taxon>Chlorophyta</taxon>
        <taxon>core chlorophytes</taxon>
        <taxon>Chlorophyceae</taxon>
        <taxon>CS clade</taxon>
        <taxon>Chlamydomonadales</taxon>
        <taxon>Chlamydomonadaceae</taxon>
        <taxon>Chlamydomonas</taxon>
    </lineage>
</organism>
<keyword evidence="1" id="KW-0378">Hydrolase</keyword>
<protein>
    <submittedName>
        <fullName evidence="1">Putative HNH homing endonuclease</fullName>
    </submittedName>
</protein>
<proteinExistence type="predicted"/>
<dbReference type="EMBL" id="KT625417">
    <property type="protein sequence ID" value="ALO63245.1"/>
    <property type="molecule type" value="Genomic_DNA"/>
</dbReference>
<name>A0A0S2LPB4_CHLAP</name>
<geneLocation type="chloroplast" evidence="1"/>
<keyword evidence="1" id="KW-0150">Chloroplast</keyword>
<keyword evidence="1" id="KW-0934">Plastid</keyword>
<reference evidence="1" key="1">
    <citation type="journal article" date="2015" name="BMC Evol. Biol.">
        <title>Chloroplast phylogenomic analysis of chlorophyte green algae identifies a novel lineage sister to the Sphaeropleales (Chlorophyceae).</title>
        <authorList>
            <person name="Lemieux C."/>
            <person name="Vincent A.T."/>
            <person name="Labarre A."/>
            <person name="Otis C."/>
            <person name="Turmel M."/>
        </authorList>
    </citation>
    <scope>NUCLEOTIDE SEQUENCE</scope>
</reference>
<keyword evidence="1" id="KW-0540">Nuclease</keyword>
<sequence>MLLTVKEHVIAHWRPWKVLGKSQDLSAFLFRIGDTEKALELRRQAILDARERDKINKQGFFNSDFQREMGSRGGSVGGSKNTERQYLARQRVGLTHGRQTGLGNQGNGLGQFVSSFSIWAYSAKVASKPRGASRTDEQMYLVSPKQAFVDITKTLNTFVPGSVRTPSAMHKVVYGERAQMYGWRIVNTLTRSEIREGILNFMQNNPTVVLQFEEDLTVIEGFE</sequence>
<dbReference type="EMBL" id="KT625417">
    <property type="protein sequence ID" value="ALO63251.1"/>
    <property type="molecule type" value="Genomic_DNA"/>
</dbReference>
<evidence type="ECO:0000313" key="1">
    <source>
        <dbReference type="EMBL" id="ALO63245.1"/>
    </source>
</evidence>
<keyword evidence="1" id="KW-0255">Endonuclease</keyword>
<dbReference type="AlphaFoldDB" id="A0A0S2LPB4"/>